<feature type="chain" id="PRO_5007588697" evidence="9">
    <location>
        <begin position="30"/>
        <end position="864"/>
    </location>
</feature>
<dbReference type="Gramene" id="C.cajan_03967.t">
    <property type="protein sequence ID" value="C.cajan_03967.t"/>
    <property type="gene ID" value="C.cajan_03967"/>
</dbReference>
<dbReference type="GO" id="GO:0004857">
    <property type="term" value="F:enzyme inhibitor activity"/>
    <property type="evidence" value="ECO:0007669"/>
    <property type="project" value="InterPro"/>
</dbReference>
<evidence type="ECO:0000259" key="10">
    <source>
        <dbReference type="SMART" id="SM00856"/>
    </source>
</evidence>
<dbReference type="AlphaFoldDB" id="A0A151SSL2"/>
<dbReference type="InterPro" id="IPR035513">
    <property type="entry name" value="Invertase/methylesterase_inhib"/>
</dbReference>
<feature type="domain" description="Pectinesterase inhibitor" evidence="10">
    <location>
        <begin position="29"/>
        <end position="164"/>
    </location>
</feature>
<dbReference type="SUPFAM" id="SSF51126">
    <property type="entry name" value="Pectin lyase-like"/>
    <property type="match status" value="2"/>
</dbReference>
<dbReference type="STRING" id="3821.A0A151SSL2"/>
<proteinExistence type="inferred from homology"/>
<keyword evidence="7" id="KW-0063">Aspartyl esterase</keyword>
<evidence type="ECO:0000256" key="8">
    <source>
        <dbReference type="PROSITE-ProRule" id="PRU10040"/>
    </source>
</evidence>
<dbReference type="InterPro" id="IPR012334">
    <property type="entry name" value="Pectin_lyas_fold"/>
</dbReference>
<dbReference type="GO" id="GO:0030599">
    <property type="term" value="F:pectinesterase activity"/>
    <property type="evidence" value="ECO:0007669"/>
    <property type="project" value="UniProtKB-EC"/>
</dbReference>
<keyword evidence="5" id="KW-0964">Secreted</keyword>
<evidence type="ECO:0000256" key="9">
    <source>
        <dbReference type="SAM" id="SignalP"/>
    </source>
</evidence>
<evidence type="ECO:0000256" key="3">
    <source>
        <dbReference type="ARBA" id="ARBA00006027"/>
    </source>
</evidence>
<dbReference type="PROSITE" id="PS00503">
    <property type="entry name" value="PECTINESTERASE_2"/>
    <property type="match status" value="2"/>
</dbReference>
<gene>
    <name evidence="11" type="ORF">KK1_004061</name>
</gene>
<dbReference type="FunFam" id="2.160.20.10:FF:000001">
    <property type="entry name" value="Pectinesterase"/>
    <property type="match status" value="2"/>
</dbReference>
<dbReference type="GO" id="GO:0042545">
    <property type="term" value="P:cell wall modification"/>
    <property type="evidence" value="ECO:0007669"/>
    <property type="project" value="InterPro"/>
</dbReference>
<evidence type="ECO:0000256" key="2">
    <source>
        <dbReference type="ARBA" id="ARBA00005184"/>
    </source>
</evidence>
<evidence type="ECO:0000256" key="7">
    <source>
        <dbReference type="ARBA" id="ARBA00023085"/>
    </source>
</evidence>
<comment type="similarity">
    <text evidence="3">In the N-terminal section; belongs to the PMEI family.</text>
</comment>
<dbReference type="Gene3D" id="1.20.140.40">
    <property type="entry name" value="Invertase/pectin methylesterase inhibitor family protein"/>
    <property type="match status" value="1"/>
</dbReference>
<evidence type="ECO:0000313" key="12">
    <source>
        <dbReference type="Proteomes" id="UP000075243"/>
    </source>
</evidence>
<dbReference type="InterPro" id="IPR018040">
    <property type="entry name" value="Pectinesterase_Tyr_AS"/>
</dbReference>
<dbReference type="Gene3D" id="2.160.20.10">
    <property type="entry name" value="Single-stranded right-handed beta-helix, Pectin lyase-like"/>
    <property type="match status" value="2"/>
</dbReference>
<name>A0A151SSL2_CAJCA</name>
<dbReference type="PANTHER" id="PTHR31707">
    <property type="entry name" value="PECTINESTERASE"/>
    <property type="match status" value="1"/>
</dbReference>
<dbReference type="SMART" id="SM00856">
    <property type="entry name" value="PMEI"/>
    <property type="match status" value="1"/>
</dbReference>
<dbReference type="EC" id="3.1.1.11" evidence="11"/>
<evidence type="ECO:0000313" key="11">
    <source>
        <dbReference type="EMBL" id="KYP57783.1"/>
    </source>
</evidence>
<accession>A0A151SSL2</accession>
<reference evidence="11 12" key="1">
    <citation type="journal article" date="2012" name="Nat. Biotechnol.">
        <title>Draft genome sequence of pigeonpea (Cajanus cajan), an orphan legume crop of resource-poor farmers.</title>
        <authorList>
            <person name="Varshney R.K."/>
            <person name="Chen W."/>
            <person name="Li Y."/>
            <person name="Bharti A.K."/>
            <person name="Saxena R.K."/>
            <person name="Schlueter J.A."/>
            <person name="Donoghue M.T."/>
            <person name="Azam S."/>
            <person name="Fan G."/>
            <person name="Whaley A.M."/>
            <person name="Farmer A.D."/>
            <person name="Sheridan J."/>
            <person name="Iwata A."/>
            <person name="Tuteja R."/>
            <person name="Penmetsa R.V."/>
            <person name="Wu W."/>
            <person name="Upadhyaya H.D."/>
            <person name="Yang S.P."/>
            <person name="Shah T."/>
            <person name="Saxena K.B."/>
            <person name="Michael T."/>
            <person name="McCombie W.R."/>
            <person name="Yang B."/>
            <person name="Zhang G."/>
            <person name="Yang H."/>
            <person name="Wang J."/>
            <person name="Spillane C."/>
            <person name="Cook D.R."/>
            <person name="May G.D."/>
            <person name="Xu X."/>
            <person name="Jackson S.A."/>
        </authorList>
    </citation>
    <scope>NUCLEOTIDE SEQUENCE [LARGE SCALE GENOMIC DNA]</scope>
    <source>
        <strain evidence="12">cv. Asha</strain>
    </source>
</reference>
<keyword evidence="5" id="KW-0134">Cell wall</keyword>
<keyword evidence="9" id="KW-0732">Signal</keyword>
<keyword evidence="12" id="KW-1185">Reference proteome</keyword>
<evidence type="ECO:0000256" key="5">
    <source>
        <dbReference type="ARBA" id="ARBA00022512"/>
    </source>
</evidence>
<evidence type="ECO:0000256" key="4">
    <source>
        <dbReference type="ARBA" id="ARBA00007786"/>
    </source>
</evidence>
<dbReference type="EMBL" id="CM003613">
    <property type="protein sequence ID" value="KYP57783.1"/>
    <property type="molecule type" value="Genomic_DNA"/>
</dbReference>
<dbReference type="InterPro" id="IPR011050">
    <property type="entry name" value="Pectin_lyase_fold/virulence"/>
</dbReference>
<dbReference type="SUPFAM" id="SSF101148">
    <property type="entry name" value="Plant invertase/pectin methylesterase inhibitor"/>
    <property type="match status" value="1"/>
</dbReference>
<keyword evidence="6 11" id="KW-0378">Hydrolase</keyword>
<sequence length="864" mass="95037">MAIPSLKKARKKSLWLVLFLALCTPLTDAHTDFVGSACLKVSPTKFLDSLTQVIAVIRQLASILSRFTSHFADFRLATAVSDCLDLLDLSSEVLSWSLSATHNPTGKHNSTGNLSSDLRTWLSAALALPETCMEGLEGTNGIVKGLVSGGVGQVVSLVEQLLAQVLPAEDEFGDGKGKGEFPSWVRPNDRKLLQASGVALAPDAVVAADRSGNYATITDAVLAAPDYSMKRFVIYIKKGVYVENVEIKKKKWNIMIVGDGIDATVISGNRSFIDGWTTFRSPTFAVSGRGFIARDISFENTAGPEKHQAVALRSDSDLSVFYRCGISGYQDSLYTHTMRQFFRECRIRGTVDFIFGDATAMFQNCAIEAKKGLPNQKNTITAHGRKDPNEPTGFSFQFCNISADSDLVGSVSTRQTYLGRPWKSYSRTVFMQSYMSEVIRAEGWLEWNGNFALDTLYYAEYMNTGPGAGVANRVKWPGYHALNDSSEASNFTVTQFIEGNLWLPSTGVTYTAGFTIANNSPLDSLDKTDGLPSWINHEDRRVLKAMDNKPEPNVTVAKDGSGKFKTISEALNAIPQSFTGRYVIYVKEGVYDEQVTVTKKMQNITIYGDGSQKSIITGNKNYRDGVRTFLTASFVVEGDAFLGMAMGFRNTAGPEGHQAVAARVQADRAVFANCRFEGYQDTLYTQAHRQFYRSCIVTGTIDFIFGDAAVVFQNCIMIVRKPMDGQQNMVTAQGRKDKQQATGIVLQKCTIKADDSLVPEKDKIRSYLGRPWKEYSRTIVMESEIGDFINPDGWTAWMGDFALNTLYYAEYANTGPGASTSARVKWPGYKVINKDEASKFTVGTFLKGTWLQSTGVPAVQGLIN</sequence>
<dbReference type="InterPro" id="IPR006501">
    <property type="entry name" value="Pectinesterase_inhib_dom"/>
</dbReference>
<dbReference type="UniPathway" id="UPA00545">
    <property type="reaction ID" value="UER00823"/>
</dbReference>
<comment type="similarity">
    <text evidence="4">In the C-terminal section; belongs to the pectinesterase family.</text>
</comment>
<dbReference type="Pfam" id="PF01095">
    <property type="entry name" value="Pectinesterase"/>
    <property type="match status" value="2"/>
</dbReference>
<feature type="active site" evidence="8">
    <location>
        <position position="702"/>
    </location>
</feature>
<evidence type="ECO:0000256" key="6">
    <source>
        <dbReference type="ARBA" id="ARBA00022801"/>
    </source>
</evidence>
<evidence type="ECO:0000256" key="1">
    <source>
        <dbReference type="ARBA" id="ARBA00004191"/>
    </source>
</evidence>
<dbReference type="GO" id="GO:0045490">
    <property type="term" value="P:pectin catabolic process"/>
    <property type="evidence" value="ECO:0007669"/>
    <property type="project" value="UniProtKB-UniPathway"/>
</dbReference>
<comment type="subcellular location">
    <subcellularLocation>
        <location evidence="1">Secreted</location>
        <location evidence="1">Cell wall</location>
    </subcellularLocation>
</comment>
<dbReference type="CDD" id="cd15799">
    <property type="entry name" value="PMEI-like_4"/>
    <property type="match status" value="1"/>
</dbReference>
<organism evidence="11 12">
    <name type="scientific">Cajanus cajan</name>
    <name type="common">Pigeon pea</name>
    <name type="synonym">Cajanus indicus</name>
    <dbReference type="NCBI Taxonomy" id="3821"/>
    <lineage>
        <taxon>Eukaryota</taxon>
        <taxon>Viridiplantae</taxon>
        <taxon>Streptophyta</taxon>
        <taxon>Embryophyta</taxon>
        <taxon>Tracheophyta</taxon>
        <taxon>Spermatophyta</taxon>
        <taxon>Magnoliopsida</taxon>
        <taxon>eudicotyledons</taxon>
        <taxon>Gunneridae</taxon>
        <taxon>Pentapetalae</taxon>
        <taxon>rosids</taxon>
        <taxon>fabids</taxon>
        <taxon>Fabales</taxon>
        <taxon>Fabaceae</taxon>
        <taxon>Papilionoideae</taxon>
        <taxon>50 kb inversion clade</taxon>
        <taxon>NPAAA clade</taxon>
        <taxon>indigoferoid/millettioid clade</taxon>
        <taxon>Phaseoleae</taxon>
        <taxon>Cajanus</taxon>
    </lineage>
</organism>
<dbReference type="Pfam" id="PF04043">
    <property type="entry name" value="PMEI"/>
    <property type="match status" value="1"/>
</dbReference>
<feature type="signal peptide" evidence="9">
    <location>
        <begin position="1"/>
        <end position="29"/>
    </location>
</feature>
<dbReference type="PROSITE" id="PS00800">
    <property type="entry name" value="PECTINESTERASE_1"/>
    <property type="match status" value="1"/>
</dbReference>
<dbReference type="InterPro" id="IPR000070">
    <property type="entry name" value="Pectinesterase_cat"/>
</dbReference>
<feature type="active site" evidence="8">
    <location>
        <position position="352"/>
    </location>
</feature>
<protein>
    <submittedName>
        <fullName evidence="11">Pectinesterase/pectinesterase inhibitor PPE8B</fullName>
        <ecNumber evidence="11">3.1.1.11</ecNumber>
    </submittedName>
</protein>
<dbReference type="InterPro" id="IPR033131">
    <property type="entry name" value="Pectinesterase_Asp_AS"/>
</dbReference>
<comment type="pathway">
    <text evidence="2">Glycan metabolism; pectin degradation; 2-dehydro-3-deoxy-D-gluconate from pectin: step 1/5.</text>
</comment>
<dbReference type="Proteomes" id="UP000075243">
    <property type="component" value="Chromosome 11"/>
</dbReference>
<dbReference type="OMA" id="RDCYIIG"/>